<dbReference type="InterPro" id="IPR002347">
    <property type="entry name" value="SDR_fam"/>
</dbReference>
<evidence type="ECO:0000256" key="1">
    <source>
        <dbReference type="ARBA" id="ARBA00006484"/>
    </source>
</evidence>
<gene>
    <name evidence="3" type="ORF">NDI79_16950</name>
</gene>
<dbReference type="InterPro" id="IPR020904">
    <property type="entry name" value="Sc_DH/Rdtase_CS"/>
</dbReference>
<dbReference type="InterPro" id="IPR036291">
    <property type="entry name" value="NAD(P)-bd_dom_sf"/>
</dbReference>
<keyword evidence="2" id="KW-0560">Oxidoreductase</keyword>
<dbReference type="Pfam" id="PF13561">
    <property type="entry name" value="adh_short_C2"/>
    <property type="match status" value="1"/>
</dbReference>
<dbReference type="SUPFAM" id="SSF51735">
    <property type="entry name" value="NAD(P)-binding Rossmann-fold domains"/>
    <property type="match status" value="1"/>
</dbReference>
<dbReference type="PANTHER" id="PTHR42760">
    <property type="entry name" value="SHORT-CHAIN DEHYDROGENASES/REDUCTASES FAMILY MEMBER"/>
    <property type="match status" value="1"/>
</dbReference>
<dbReference type="EMBL" id="JAMQOQ010000005">
    <property type="protein sequence ID" value="MDS0295863.1"/>
    <property type="molecule type" value="Genomic_DNA"/>
</dbReference>
<comment type="similarity">
    <text evidence="1">Belongs to the short-chain dehydrogenases/reductases (SDR) family.</text>
</comment>
<name>A0ABU2G506_9EURY</name>
<dbReference type="Proteomes" id="UP001254813">
    <property type="component" value="Unassembled WGS sequence"/>
</dbReference>
<proteinExistence type="inferred from homology"/>
<evidence type="ECO:0000313" key="4">
    <source>
        <dbReference type="Proteomes" id="UP001254813"/>
    </source>
</evidence>
<dbReference type="CDD" id="cd05233">
    <property type="entry name" value="SDR_c"/>
    <property type="match status" value="1"/>
</dbReference>
<protein>
    <submittedName>
        <fullName evidence="3">SDR family oxidoreductase</fullName>
    </submittedName>
</protein>
<dbReference type="RefSeq" id="WP_310929832.1">
    <property type="nucleotide sequence ID" value="NZ_JAMQOQ010000005.1"/>
</dbReference>
<dbReference type="PROSITE" id="PS00061">
    <property type="entry name" value="ADH_SHORT"/>
    <property type="match status" value="1"/>
</dbReference>
<sequence>MRELLTDETAVVTGGASGIGRAISLRFAEEGCDVVVADIQEDPREGDEPTHERIEAETDASAAFVECDVSRYDDHLDAMDAADEFGGVDVMVNNAGIFRAEEFLAEDDEVFDGTMDVNVRGVYYGARAAANRMVEDGGDGDGGSIINLSSVAGLRGSADFVSYCTSKGAVRLMTYALAARLGPEGVRVNAVHPGLIETTMTTDDVPIFGTEAESGFTEANPTRRNGTPDDVAGAALYLASDLSGYVNGESISVDGGMANTQ</sequence>
<comment type="caution">
    <text evidence="3">The sequence shown here is derived from an EMBL/GenBank/DDBJ whole genome shotgun (WGS) entry which is preliminary data.</text>
</comment>
<evidence type="ECO:0000313" key="3">
    <source>
        <dbReference type="EMBL" id="MDS0295863.1"/>
    </source>
</evidence>
<dbReference type="PANTHER" id="PTHR42760:SF133">
    <property type="entry name" value="3-OXOACYL-[ACYL-CARRIER-PROTEIN] REDUCTASE"/>
    <property type="match status" value="1"/>
</dbReference>
<keyword evidence="4" id="KW-1185">Reference proteome</keyword>
<dbReference type="Gene3D" id="3.40.50.720">
    <property type="entry name" value="NAD(P)-binding Rossmann-like Domain"/>
    <property type="match status" value="1"/>
</dbReference>
<dbReference type="NCBIfam" id="NF005559">
    <property type="entry name" value="PRK07231.1"/>
    <property type="match status" value="1"/>
</dbReference>
<organism evidence="3 4">
    <name type="scientific">Halogeometricum luteum</name>
    <dbReference type="NCBI Taxonomy" id="2950537"/>
    <lineage>
        <taxon>Archaea</taxon>
        <taxon>Methanobacteriati</taxon>
        <taxon>Methanobacteriota</taxon>
        <taxon>Stenosarchaea group</taxon>
        <taxon>Halobacteria</taxon>
        <taxon>Halobacteriales</taxon>
        <taxon>Haloferacaceae</taxon>
        <taxon>Halogeometricum</taxon>
    </lineage>
</organism>
<accession>A0ABU2G506</accession>
<dbReference type="PRINTS" id="PR00080">
    <property type="entry name" value="SDRFAMILY"/>
</dbReference>
<dbReference type="PRINTS" id="PR00081">
    <property type="entry name" value="GDHRDH"/>
</dbReference>
<evidence type="ECO:0000256" key="2">
    <source>
        <dbReference type="ARBA" id="ARBA00023002"/>
    </source>
</evidence>
<reference evidence="3 4" key="1">
    <citation type="submission" date="2022-06" db="EMBL/GenBank/DDBJ databases">
        <title>Halogeometricum sp. a new haloarchaeum isolate from saline soil.</title>
        <authorList>
            <person name="Strakova D."/>
            <person name="Galisteo C."/>
            <person name="Sanchez-Porro C."/>
            <person name="Ventosa A."/>
        </authorList>
    </citation>
    <scope>NUCLEOTIDE SEQUENCE [LARGE SCALE GENOMIC DNA]</scope>
    <source>
        <strain evidence="4">S3BR25-2</strain>
    </source>
</reference>